<keyword evidence="11" id="KW-1185">Reference proteome</keyword>
<reference evidence="10" key="1">
    <citation type="submission" date="2021-06" db="EMBL/GenBank/DDBJ databases">
        <authorList>
            <consortium name="Wellcome Sanger Institute Data Sharing"/>
        </authorList>
    </citation>
    <scope>NUCLEOTIDE SEQUENCE [LARGE SCALE GENOMIC DNA]</scope>
</reference>
<comment type="similarity">
    <text evidence="2">Belongs to the CCN family.</text>
</comment>
<dbReference type="PROSITE" id="PS50092">
    <property type="entry name" value="TSP1"/>
    <property type="match status" value="1"/>
</dbReference>
<dbReference type="Pfam" id="PF00219">
    <property type="entry name" value="IGFBP"/>
    <property type="match status" value="1"/>
</dbReference>
<dbReference type="GO" id="GO:0045597">
    <property type="term" value="P:positive regulation of cell differentiation"/>
    <property type="evidence" value="ECO:0007669"/>
    <property type="project" value="TreeGrafter"/>
</dbReference>
<keyword evidence="3" id="KW-0964">Secreted</keyword>
<name>A0A8C4RX97_ERPCA</name>
<dbReference type="SMART" id="SM00121">
    <property type="entry name" value="IB"/>
    <property type="match status" value="1"/>
</dbReference>
<evidence type="ECO:0000259" key="9">
    <source>
        <dbReference type="PROSITE" id="PS51323"/>
    </source>
</evidence>
<evidence type="ECO:0000313" key="10">
    <source>
        <dbReference type="Ensembl" id="ENSECRP00000009051.1"/>
    </source>
</evidence>
<dbReference type="PROSITE" id="PS01185">
    <property type="entry name" value="CTCK_1"/>
    <property type="match status" value="1"/>
</dbReference>
<reference evidence="10" key="2">
    <citation type="submission" date="2025-08" db="UniProtKB">
        <authorList>
            <consortium name="Ensembl"/>
        </authorList>
    </citation>
    <scope>IDENTIFICATION</scope>
</reference>
<dbReference type="GO" id="GO:0031012">
    <property type="term" value="C:extracellular matrix"/>
    <property type="evidence" value="ECO:0007669"/>
    <property type="project" value="TreeGrafter"/>
</dbReference>
<evidence type="ECO:0000256" key="4">
    <source>
        <dbReference type="ARBA" id="ARBA00022729"/>
    </source>
</evidence>
<gene>
    <name evidence="10" type="primary">CCN6</name>
</gene>
<evidence type="ECO:0000256" key="3">
    <source>
        <dbReference type="ARBA" id="ARBA00022525"/>
    </source>
</evidence>
<dbReference type="GO" id="GO:0008201">
    <property type="term" value="F:heparin binding"/>
    <property type="evidence" value="ECO:0007669"/>
    <property type="project" value="TreeGrafter"/>
</dbReference>
<dbReference type="InterPro" id="IPR009030">
    <property type="entry name" value="Growth_fac_rcpt_cys_sf"/>
</dbReference>
<dbReference type="SUPFAM" id="SSF57184">
    <property type="entry name" value="Growth factor receptor domain"/>
    <property type="match status" value="1"/>
</dbReference>
<dbReference type="GO" id="GO:0007165">
    <property type="term" value="P:signal transduction"/>
    <property type="evidence" value="ECO:0007669"/>
    <property type="project" value="InterPro"/>
</dbReference>
<organism evidence="10 11">
    <name type="scientific">Erpetoichthys calabaricus</name>
    <name type="common">Rope fish</name>
    <name type="synonym">Calamoichthys calabaricus</name>
    <dbReference type="NCBI Taxonomy" id="27687"/>
    <lineage>
        <taxon>Eukaryota</taxon>
        <taxon>Metazoa</taxon>
        <taxon>Chordata</taxon>
        <taxon>Craniata</taxon>
        <taxon>Vertebrata</taxon>
        <taxon>Euteleostomi</taxon>
        <taxon>Actinopterygii</taxon>
        <taxon>Polypteriformes</taxon>
        <taxon>Polypteridae</taxon>
        <taxon>Erpetoichthys</taxon>
    </lineage>
</organism>
<dbReference type="GO" id="GO:0005615">
    <property type="term" value="C:extracellular space"/>
    <property type="evidence" value="ECO:0007669"/>
    <property type="project" value="TreeGrafter"/>
</dbReference>
<reference evidence="10" key="3">
    <citation type="submission" date="2025-09" db="UniProtKB">
        <authorList>
            <consortium name="Ensembl"/>
        </authorList>
    </citation>
    <scope>IDENTIFICATION</scope>
</reference>
<dbReference type="InterPro" id="IPR006207">
    <property type="entry name" value="Cys_knot_C"/>
</dbReference>
<feature type="domain" description="CTCK" evidence="8">
    <location>
        <begin position="255"/>
        <end position="329"/>
    </location>
</feature>
<dbReference type="GO" id="GO:0007155">
    <property type="term" value="P:cell adhesion"/>
    <property type="evidence" value="ECO:0007669"/>
    <property type="project" value="TreeGrafter"/>
</dbReference>
<evidence type="ECO:0000256" key="1">
    <source>
        <dbReference type="ARBA" id="ARBA00004613"/>
    </source>
</evidence>
<evidence type="ECO:0000256" key="7">
    <source>
        <dbReference type="SAM" id="SignalP"/>
    </source>
</evidence>
<dbReference type="InterPro" id="IPR000867">
    <property type="entry name" value="IGFBP-like"/>
</dbReference>
<feature type="domain" description="IGFBP N-terminal" evidence="9">
    <location>
        <begin position="32"/>
        <end position="104"/>
    </location>
</feature>
<dbReference type="PROSITE" id="PS00222">
    <property type="entry name" value="IGFBP_N_1"/>
    <property type="match status" value="1"/>
</dbReference>
<dbReference type="InterPro" id="IPR043973">
    <property type="entry name" value="TSP1_CCN"/>
</dbReference>
<dbReference type="GeneTree" id="ENSGT00940000160119"/>
<dbReference type="AlphaFoldDB" id="A0A8C4RX97"/>
<evidence type="ECO:0000313" key="11">
    <source>
        <dbReference type="Proteomes" id="UP000694620"/>
    </source>
</evidence>
<dbReference type="Pfam" id="PF19035">
    <property type="entry name" value="TSP1_CCN"/>
    <property type="match status" value="1"/>
</dbReference>
<feature type="chain" id="PRO_5034359681" evidence="7">
    <location>
        <begin position="17"/>
        <end position="341"/>
    </location>
</feature>
<comment type="caution">
    <text evidence="6">Lacks conserved residue(s) required for the propagation of feature annotation.</text>
</comment>
<dbReference type="Gene3D" id="2.20.100.10">
    <property type="entry name" value="Thrombospondin type-1 (TSP1) repeat"/>
    <property type="match status" value="1"/>
</dbReference>
<dbReference type="GO" id="GO:0005178">
    <property type="term" value="F:integrin binding"/>
    <property type="evidence" value="ECO:0007669"/>
    <property type="project" value="TreeGrafter"/>
</dbReference>
<dbReference type="PANTHER" id="PTHR11348:SF3">
    <property type="entry name" value="CELLULAR COMMUNICATION NETWORK FACTOR 6"/>
    <property type="match status" value="1"/>
</dbReference>
<dbReference type="SUPFAM" id="SSF82895">
    <property type="entry name" value="TSP-1 type 1 repeat"/>
    <property type="match status" value="1"/>
</dbReference>
<keyword evidence="4 7" id="KW-0732">Signal</keyword>
<comment type="subcellular location">
    <subcellularLocation>
        <location evidence="1">Secreted</location>
    </subcellularLocation>
</comment>
<evidence type="ECO:0000259" key="8">
    <source>
        <dbReference type="PROSITE" id="PS01225"/>
    </source>
</evidence>
<dbReference type="InterPro" id="IPR017891">
    <property type="entry name" value="Insulin_GF-bd_Cys-rich_CS"/>
</dbReference>
<feature type="signal peptide" evidence="7">
    <location>
        <begin position="1"/>
        <end position="16"/>
    </location>
</feature>
<proteinExistence type="inferred from homology"/>
<dbReference type="PROSITE" id="PS01225">
    <property type="entry name" value="CTCK_2"/>
    <property type="match status" value="1"/>
</dbReference>
<dbReference type="SMART" id="SM00041">
    <property type="entry name" value="CT"/>
    <property type="match status" value="1"/>
</dbReference>
<dbReference type="SUPFAM" id="SSF57603">
    <property type="entry name" value="FnI-like domain"/>
    <property type="match status" value="1"/>
</dbReference>
<dbReference type="InterPro" id="IPR050941">
    <property type="entry name" value="CCN"/>
</dbReference>
<keyword evidence="5" id="KW-1015">Disulfide bond</keyword>
<dbReference type="InterPro" id="IPR006208">
    <property type="entry name" value="Glyco_hormone_CN"/>
</dbReference>
<dbReference type="InterPro" id="IPR000884">
    <property type="entry name" value="TSP1_rpt"/>
</dbReference>
<dbReference type="Proteomes" id="UP000694620">
    <property type="component" value="Chromosome 3"/>
</dbReference>
<dbReference type="PANTHER" id="PTHR11348">
    <property type="entry name" value="CONNECTIVE TISSUE GROWTH FACTOR-RELATED"/>
    <property type="match status" value="1"/>
</dbReference>
<evidence type="ECO:0000256" key="5">
    <source>
        <dbReference type="ARBA" id="ARBA00023157"/>
    </source>
</evidence>
<dbReference type="PROSITE" id="PS51323">
    <property type="entry name" value="IGFBP_N_2"/>
    <property type="match status" value="1"/>
</dbReference>
<protein>
    <submittedName>
        <fullName evidence="10">Cellular communication network factor 6</fullName>
    </submittedName>
</protein>
<accession>A0A8C4RX97</accession>
<dbReference type="SMART" id="SM00209">
    <property type="entry name" value="TSP1"/>
    <property type="match status" value="1"/>
</dbReference>
<dbReference type="InterPro" id="IPR036383">
    <property type="entry name" value="TSP1_rpt_sf"/>
</dbReference>
<evidence type="ECO:0000256" key="6">
    <source>
        <dbReference type="PROSITE-ProRule" id="PRU00039"/>
    </source>
</evidence>
<dbReference type="Ensembl" id="ENSECRT00000009199.1">
    <property type="protein sequence ID" value="ENSECRP00000009051.1"/>
    <property type="gene ID" value="ENSECRG00000005939.1"/>
</dbReference>
<dbReference type="Pfam" id="PF00007">
    <property type="entry name" value="Cys_knot"/>
    <property type="match status" value="1"/>
</dbReference>
<sequence length="341" mass="38347">MLSFILYLEIFLRVHSNGQQGALKPGVGSSERRQFCHWPCKCPPKPLCAPGISRVKDGCGCCTICARQVGESCNEADICDPHKGMYCDFSADKPRYEVGVCAYMMAEGCELKGEFYLNGQAFQPSPLYKCMCVAGAIGCTPAFTHKLAMIQYNTPSESEKPAHLIAVKQPKKHQQDTAYRAMPAYRDRPVSWKRTCLLQSTPWSPCSKTCGMGISIKVDNNNSKCEMKKDRRLCFLRPCDNNTLRNIKIPKGKTCQPKFQSSKPEKFALSGCTSIKNYKPTYCGICTDKRCCIPNKSKMITVEFNCTDGGSVRWEMLWITSCVCQRNCYDPSDMFSELRFL</sequence>
<evidence type="ECO:0000256" key="2">
    <source>
        <dbReference type="ARBA" id="ARBA00008125"/>
    </source>
</evidence>